<evidence type="ECO:0000313" key="3">
    <source>
        <dbReference type="WBParaSite" id="GPUH_0000070001-mRNA-1"/>
    </source>
</evidence>
<dbReference type="InterPro" id="IPR016024">
    <property type="entry name" value="ARM-type_fold"/>
</dbReference>
<dbReference type="Pfam" id="PF24138">
    <property type="entry name" value="TPR_TNPO3_IPO13_2nd"/>
    <property type="match status" value="1"/>
</dbReference>
<dbReference type="InterPro" id="IPR051345">
    <property type="entry name" value="Importin_beta-like_NTR"/>
</dbReference>
<dbReference type="InterPro" id="IPR057942">
    <property type="entry name" value="TPR_TNPO3_IPO13_3rd"/>
</dbReference>
<dbReference type="AlphaFoldDB" id="A0A183CW59"/>
<gene>
    <name evidence="1" type="ORF">GPUH_LOCUS700</name>
</gene>
<evidence type="ECO:0000313" key="2">
    <source>
        <dbReference type="Proteomes" id="UP000271098"/>
    </source>
</evidence>
<protein>
    <submittedName>
        <fullName evidence="3">Importin-13</fullName>
    </submittedName>
</protein>
<dbReference type="PANTHER" id="PTHR12363">
    <property type="entry name" value="TRANSPORTIN 3 AND IMPORTIN 13"/>
    <property type="match status" value="1"/>
</dbReference>
<dbReference type="Pfam" id="PF24140">
    <property type="entry name" value="TPR_TNPO3_IPO13_3rd"/>
    <property type="match status" value="1"/>
</dbReference>
<dbReference type="Proteomes" id="UP000271098">
    <property type="component" value="Unassembled WGS sequence"/>
</dbReference>
<dbReference type="InterPro" id="IPR011989">
    <property type="entry name" value="ARM-like"/>
</dbReference>
<dbReference type="GO" id="GO:0005737">
    <property type="term" value="C:cytoplasm"/>
    <property type="evidence" value="ECO:0007669"/>
    <property type="project" value="TreeGrafter"/>
</dbReference>
<dbReference type="WBParaSite" id="GPUH_0000070001-mRNA-1">
    <property type="protein sequence ID" value="GPUH_0000070001-mRNA-1"/>
    <property type="gene ID" value="GPUH_0000070001"/>
</dbReference>
<accession>A0A183CW59</accession>
<organism evidence="3">
    <name type="scientific">Gongylonema pulchrum</name>
    <dbReference type="NCBI Taxonomy" id="637853"/>
    <lineage>
        <taxon>Eukaryota</taxon>
        <taxon>Metazoa</taxon>
        <taxon>Ecdysozoa</taxon>
        <taxon>Nematoda</taxon>
        <taxon>Chromadorea</taxon>
        <taxon>Rhabditida</taxon>
        <taxon>Spirurina</taxon>
        <taxon>Spiruromorpha</taxon>
        <taxon>Spiruroidea</taxon>
        <taxon>Gongylonematidae</taxon>
        <taxon>Gongylonema</taxon>
    </lineage>
</organism>
<dbReference type="GO" id="GO:0006606">
    <property type="term" value="P:protein import into nucleus"/>
    <property type="evidence" value="ECO:0007669"/>
    <property type="project" value="TreeGrafter"/>
</dbReference>
<dbReference type="InterPro" id="IPR057941">
    <property type="entry name" value="TPR_TNPO3_IPO13_2nd"/>
</dbReference>
<proteinExistence type="predicted"/>
<reference evidence="1 2" key="2">
    <citation type="submission" date="2018-11" db="EMBL/GenBank/DDBJ databases">
        <authorList>
            <consortium name="Pathogen Informatics"/>
        </authorList>
    </citation>
    <scope>NUCLEOTIDE SEQUENCE [LARGE SCALE GENOMIC DNA]</scope>
</reference>
<name>A0A183CW59_9BILA</name>
<dbReference type="OrthoDB" id="5872433at2759"/>
<dbReference type="PANTHER" id="PTHR12363:SF42">
    <property type="entry name" value="TRANSPORTIN-3"/>
    <property type="match status" value="1"/>
</dbReference>
<dbReference type="SUPFAM" id="SSF48371">
    <property type="entry name" value="ARM repeat"/>
    <property type="match status" value="1"/>
</dbReference>
<dbReference type="Gene3D" id="1.25.10.10">
    <property type="entry name" value="Leucine-rich Repeat Variant"/>
    <property type="match status" value="1"/>
</dbReference>
<evidence type="ECO:0000313" key="1">
    <source>
        <dbReference type="EMBL" id="VDK28549.1"/>
    </source>
</evidence>
<keyword evidence="2" id="KW-1185">Reference proteome</keyword>
<reference evidence="3" key="1">
    <citation type="submission" date="2016-06" db="UniProtKB">
        <authorList>
            <consortium name="WormBaseParasite"/>
        </authorList>
    </citation>
    <scope>IDENTIFICATION</scope>
</reference>
<sequence length="401" mass="45489">MAESFSMAVASDDYDKLHGYARVFSELNEALLECMLIEMTFNIWYRLSEHLYERNDDELNAKFRPYIESDDFVEFRMQVSDTLRDVVFIVGTDRCVQSMLSILQTVSSGSWDESEAALYIISVIVHNVLPSETTLVPLLVQAVLNMPLNSHPILIHTSVKLLGNLIDWLFDNSEYQGSFNLEPCINWLLDKVQKPEYVRVASEALNSICEKCENSCLKHFDGLFGVIPLLESGQSRGQQLENSILALLQACASMLNGLPGDEIASRLRRLVEPQLSRLAALLKSIPNDQNNEAQQSKENASDSWASISSDPALWVDRIAAIFRYIQPWTNQPCNPKNCVKNGKKFKNFLLSSIAANNTTLLKSQVRFHRWHIPHFLYGRFIRYGGKLVLAHARESRVLLAC</sequence>
<dbReference type="EMBL" id="UYRT01000680">
    <property type="protein sequence ID" value="VDK28549.1"/>
    <property type="molecule type" value="Genomic_DNA"/>
</dbReference>